<evidence type="ECO:0000313" key="4">
    <source>
        <dbReference type="Proteomes" id="UP001258017"/>
    </source>
</evidence>
<feature type="domain" description="KilA-N" evidence="2">
    <location>
        <begin position="151"/>
        <end position="254"/>
    </location>
</feature>
<evidence type="ECO:0000313" key="3">
    <source>
        <dbReference type="EMBL" id="KAK2574865.1"/>
    </source>
</evidence>
<keyword evidence="4" id="KW-1185">Reference proteome</keyword>
<evidence type="ECO:0000259" key="2">
    <source>
        <dbReference type="PROSITE" id="PS51301"/>
    </source>
</evidence>
<sequence>MVMLNIQECDIDDRYLISKLSSFSVIIDKTNGFFNATRLCQNSTKRLVDYIRSNEFINLHETLANILGTSLQLKTSNSFVADQKPEAGTYFHPVLFLALASWCSHEFYIKTCIIANDFFTRTAERRKMFASNFGVNEEDTYVTTKETIDPASREILYAGFNLKLNRRGFFNATKLCRQKGTRLYNFIRLESYIDFCNYVKNMYKINVVDFSSANLSTRFDSTQGTYFHPILFLKLAAWLSAEFYIKIAQIVILTLNQCDEELKLFEISEGENKQIETTESLPLDKFAKFTNRNLDQENEKSGEYIRERARVIEVETQTEGTEGKRKRSDGSESSGTSLAESDISTLTSPIAGNQVRILRSECKYLRNGLKIIER</sequence>
<dbReference type="InterPro" id="IPR017880">
    <property type="entry name" value="KilA_N"/>
</dbReference>
<feature type="domain" description="KilA-N" evidence="2">
    <location>
        <begin position="14"/>
        <end position="118"/>
    </location>
</feature>
<dbReference type="EMBL" id="JAIFRP010004601">
    <property type="protein sequence ID" value="KAK2574865.1"/>
    <property type="molecule type" value="Genomic_DNA"/>
</dbReference>
<dbReference type="Proteomes" id="UP001258017">
    <property type="component" value="Unassembled WGS sequence"/>
</dbReference>
<accession>A0AAD9VIF5</accession>
<dbReference type="AlphaFoldDB" id="A0AAD9VIF5"/>
<name>A0AAD9VIF5_9HYME</name>
<dbReference type="InterPro" id="IPR018004">
    <property type="entry name" value="KilA/APSES_HTH"/>
</dbReference>
<dbReference type="Pfam" id="PF04383">
    <property type="entry name" value="KilA-N"/>
    <property type="match status" value="2"/>
</dbReference>
<feature type="compositionally biased region" description="Polar residues" evidence="1">
    <location>
        <begin position="331"/>
        <end position="345"/>
    </location>
</feature>
<organism evidence="3 4">
    <name type="scientific">Odynerus spinipes</name>
    <dbReference type="NCBI Taxonomy" id="1348599"/>
    <lineage>
        <taxon>Eukaryota</taxon>
        <taxon>Metazoa</taxon>
        <taxon>Ecdysozoa</taxon>
        <taxon>Arthropoda</taxon>
        <taxon>Hexapoda</taxon>
        <taxon>Insecta</taxon>
        <taxon>Pterygota</taxon>
        <taxon>Neoptera</taxon>
        <taxon>Endopterygota</taxon>
        <taxon>Hymenoptera</taxon>
        <taxon>Apocrita</taxon>
        <taxon>Aculeata</taxon>
        <taxon>Vespoidea</taxon>
        <taxon>Vespidae</taxon>
        <taxon>Eumeninae</taxon>
        <taxon>Odynerus</taxon>
    </lineage>
</organism>
<gene>
    <name evidence="3" type="ORF">KPH14_013111</name>
</gene>
<evidence type="ECO:0000256" key="1">
    <source>
        <dbReference type="SAM" id="MobiDB-lite"/>
    </source>
</evidence>
<reference evidence="3" key="1">
    <citation type="submission" date="2021-08" db="EMBL/GenBank/DDBJ databases">
        <authorList>
            <person name="Misof B."/>
            <person name="Oliver O."/>
            <person name="Podsiadlowski L."/>
            <person name="Donath A."/>
            <person name="Peters R."/>
            <person name="Mayer C."/>
            <person name="Rust J."/>
            <person name="Gunkel S."/>
            <person name="Lesny P."/>
            <person name="Martin S."/>
            <person name="Oeyen J.P."/>
            <person name="Petersen M."/>
            <person name="Panagiotis P."/>
            <person name="Wilbrandt J."/>
            <person name="Tanja T."/>
        </authorList>
    </citation>
    <scope>NUCLEOTIDE SEQUENCE</scope>
    <source>
        <strain evidence="3">GBR_01_08_01A</strain>
        <tissue evidence="3">Thorax + abdomen</tissue>
    </source>
</reference>
<feature type="region of interest" description="Disordered" evidence="1">
    <location>
        <begin position="315"/>
        <end position="345"/>
    </location>
</feature>
<comment type="caution">
    <text evidence="3">The sequence shown here is derived from an EMBL/GenBank/DDBJ whole genome shotgun (WGS) entry which is preliminary data.</text>
</comment>
<proteinExistence type="predicted"/>
<dbReference type="PROSITE" id="PS51301">
    <property type="entry name" value="KILA_N"/>
    <property type="match status" value="2"/>
</dbReference>
<dbReference type="SMART" id="SM01252">
    <property type="entry name" value="KilA-N"/>
    <property type="match status" value="2"/>
</dbReference>
<protein>
    <recommendedName>
        <fullName evidence="2">KilA-N domain-containing protein</fullName>
    </recommendedName>
</protein>
<reference evidence="3" key="2">
    <citation type="journal article" date="2023" name="Commun. Biol.">
        <title>Intrasexual cuticular hydrocarbon dimorphism in a wasp sheds light on hydrocarbon biosynthesis genes in Hymenoptera.</title>
        <authorList>
            <person name="Moris V.C."/>
            <person name="Podsiadlowski L."/>
            <person name="Martin S."/>
            <person name="Oeyen J.P."/>
            <person name="Donath A."/>
            <person name="Petersen M."/>
            <person name="Wilbrandt J."/>
            <person name="Misof B."/>
            <person name="Liedtke D."/>
            <person name="Thamm M."/>
            <person name="Scheiner R."/>
            <person name="Schmitt T."/>
            <person name="Niehuis O."/>
        </authorList>
    </citation>
    <scope>NUCLEOTIDE SEQUENCE</scope>
    <source>
        <strain evidence="3">GBR_01_08_01A</strain>
    </source>
</reference>